<reference evidence="2" key="2">
    <citation type="submission" date="2023-01" db="EMBL/GenBank/DDBJ databases">
        <authorList>
            <person name="Sun Q."/>
            <person name="Evtushenko L."/>
        </authorList>
    </citation>
    <scope>NUCLEOTIDE SEQUENCE</scope>
    <source>
        <strain evidence="2">VKM Ac-1321</strain>
    </source>
</reference>
<gene>
    <name evidence="2" type="ORF">GCM10017581_020070</name>
</gene>
<reference evidence="2" key="1">
    <citation type="journal article" date="2014" name="Int. J. Syst. Evol. Microbiol.">
        <title>Complete genome sequence of Corynebacterium casei LMG S-19264T (=DSM 44701T), isolated from a smear-ripened cheese.</title>
        <authorList>
            <consortium name="US DOE Joint Genome Institute (JGI-PGF)"/>
            <person name="Walter F."/>
            <person name="Albersmeier A."/>
            <person name="Kalinowski J."/>
            <person name="Ruckert C."/>
        </authorList>
    </citation>
    <scope>NUCLEOTIDE SEQUENCE</scope>
    <source>
        <strain evidence="2">VKM Ac-1321</strain>
    </source>
</reference>
<name>A0A9W6NKW4_9ACTN</name>
<evidence type="ECO:0000313" key="2">
    <source>
        <dbReference type="EMBL" id="GLL00267.1"/>
    </source>
</evidence>
<evidence type="ECO:0000256" key="1">
    <source>
        <dbReference type="SAM" id="Phobius"/>
    </source>
</evidence>
<dbReference type="Pfam" id="PF19560">
    <property type="entry name" value="DUF6082"/>
    <property type="match status" value="1"/>
</dbReference>
<organism evidence="2 3">
    <name type="scientific">Dactylosporangium matsuzakiense</name>
    <dbReference type="NCBI Taxonomy" id="53360"/>
    <lineage>
        <taxon>Bacteria</taxon>
        <taxon>Bacillati</taxon>
        <taxon>Actinomycetota</taxon>
        <taxon>Actinomycetes</taxon>
        <taxon>Micromonosporales</taxon>
        <taxon>Micromonosporaceae</taxon>
        <taxon>Dactylosporangium</taxon>
    </lineage>
</organism>
<dbReference type="AlphaFoldDB" id="A0A9W6NKW4"/>
<dbReference type="RefSeq" id="WP_261963066.1">
    <property type="nucleotide sequence ID" value="NZ_BAAAXA010000003.1"/>
</dbReference>
<keyword evidence="1" id="KW-0472">Membrane</keyword>
<evidence type="ECO:0000313" key="3">
    <source>
        <dbReference type="Proteomes" id="UP001143480"/>
    </source>
</evidence>
<feature type="transmembrane region" description="Helical" evidence="1">
    <location>
        <begin position="48"/>
        <end position="69"/>
    </location>
</feature>
<proteinExistence type="predicted"/>
<keyword evidence="3" id="KW-1185">Reference proteome</keyword>
<dbReference type="Proteomes" id="UP001143480">
    <property type="component" value="Unassembled WGS sequence"/>
</dbReference>
<keyword evidence="1" id="KW-0812">Transmembrane</keyword>
<protein>
    <submittedName>
        <fullName evidence="2">Uncharacterized protein</fullName>
    </submittedName>
</protein>
<feature type="transmembrane region" description="Helical" evidence="1">
    <location>
        <begin position="7"/>
        <end position="28"/>
    </location>
</feature>
<accession>A0A9W6NKW4</accession>
<keyword evidence="1" id="KW-1133">Transmembrane helix</keyword>
<comment type="caution">
    <text evidence="2">The sequence shown here is derived from an EMBL/GenBank/DDBJ whole genome shotgun (WGS) entry which is preliminary data.</text>
</comment>
<dbReference type="EMBL" id="BSFP01000007">
    <property type="protein sequence ID" value="GLL00267.1"/>
    <property type="molecule type" value="Genomic_DNA"/>
</dbReference>
<sequence>MSRVFRIIGAIIGSLFVLLLLIEVPYLFSLIGGTTDAWNRLSLIGQAYGSVSAIISAIALAGVVVSLVVQRQQTRIAAQYSFRQQHFAVYRAALDDPALMECIGSNQDLDISKRRQLIYINLISTFWYSAWHVGDLRDAELSSNLKSEIFSTEIGRLWWQRAREFRAAAHDQTLSRFDQLIEAAYQEVIASLVAAAAPQSAAGERA</sequence>
<dbReference type="InterPro" id="IPR045728">
    <property type="entry name" value="DUF6082"/>
</dbReference>